<evidence type="ECO:0000256" key="1">
    <source>
        <dbReference type="ARBA" id="ARBA00009884"/>
    </source>
</evidence>
<dbReference type="InterPro" id="IPR027482">
    <property type="entry name" value="Sec1-like_dom2"/>
</dbReference>
<accession>A0A7S3JXK3</accession>
<dbReference type="Gene3D" id="3.90.830.10">
    <property type="entry name" value="Syntaxin Binding Protein 1, Chain A, domain 2"/>
    <property type="match status" value="1"/>
</dbReference>
<dbReference type="Gene3D" id="3.40.50.1910">
    <property type="match status" value="1"/>
</dbReference>
<name>A0A7S3JXK3_9STRA</name>
<dbReference type="InterPro" id="IPR043154">
    <property type="entry name" value="Sec-1-like_dom1"/>
</dbReference>
<dbReference type="PANTHER" id="PTHR11679">
    <property type="entry name" value="VESICLE PROTEIN SORTING-ASSOCIATED"/>
    <property type="match status" value="1"/>
</dbReference>
<dbReference type="Gene3D" id="1.25.40.60">
    <property type="match status" value="1"/>
</dbReference>
<organism evidence="2">
    <name type="scientific">Aureoumbra lagunensis</name>
    <dbReference type="NCBI Taxonomy" id="44058"/>
    <lineage>
        <taxon>Eukaryota</taxon>
        <taxon>Sar</taxon>
        <taxon>Stramenopiles</taxon>
        <taxon>Ochrophyta</taxon>
        <taxon>Pelagophyceae</taxon>
        <taxon>Pelagomonadales</taxon>
        <taxon>Aureoumbra</taxon>
    </lineage>
</organism>
<gene>
    <name evidence="2" type="ORF">ALAG00032_LOCUS9204</name>
</gene>
<dbReference type="PIRSF" id="PIRSF005715">
    <property type="entry name" value="VPS45_Sec1"/>
    <property type="match status" value="1"/>
</dbReference>
<dbReference type="EMBL" id="HBIJ01013589">
    <property type="protein sequence ID" value="CAE0368441.1"/>
    <property type="molecule type" value="Transcribed_RNA"/>
</dbReference>
<protein>
    <recommendedName>
        <fullName evidence="3">Vacuolar protein sorting-associated protein 45</fullName>
    </recommendedName>
</protein>
<dbReference type="Pfam" id="PF00995">
    <property type="entry name" value="Sec1"/>
    <property type="match status" value="1"/>
</dbReference>
<dbReference type="InterPro" id="IPR036045">
    <property type="entry name" value="Sec1-like_sf"/>
</dbReference>
<dbReference type="SUPFAM" id="SSF56815">
    <property type="entry name" value="Sec1/munc18-like (SM) proteins"/>
    <property type="match status" value="1"/>
</dbReference>
<dbReference type="Gene3D" id="3.40.50.2060">
    <property type="match status" value="1"/>
</dbReference>
<sequence>MNVIAATRSYVDRIVSDSNNPGMKVLLLDDATTKTVSTVYSQTQILERDVFLVERLEQVDSHEAMRHLKAAVFVRPTWGNIELLCKELAAPKFSEYHVFFANVLPNEMLRRLAEADETESVRQVQEFYADYVAVNEDLFTVNQRSSLRLSNDDRGDTVTTRKNEMIERNISAILSALLSLKTQPSSIRYQASSKIARLIATQCSDRMENDGIYQFKNRNTMLLILDRADDPVTPLLSQWTYQAMVHELLGLNNNRVKIPVHADSNKKVEEVVLSCTQDSFFAKHRYSNFGDLGGAVKQLLDEYQAQTHMNERISTIEDMQQFVQRYPAFRSQSLNVSKHVSLVSELGRLVDICDLMEVSQLEQDIACNEDRTTQWRSVLEKLANPQIKAPDKLRIALLYCLRYEDSVNLDRLKAALDDAHLPPEKIILIDAILKYAGKRARGPGLFGAHKSVLAKMTHSLKTSLEGVENVYAQHVPLLSDLIDLITKQKLKDNLFPAVSCVSAAKPAQLIVFMVGGTTYEEATKIAEINTSPTAGIKILLGGTYIHNSTSFLDDLHDAFGLA</sequence>
<dbReference type="InterPro" id="IPR001619">
    <property type="entry name" value="Sec1-like"/>
</dbReference>
<evidence type="ECO:0000313" key="2">
    <source>
        <dbReference type="EMBL" id="CAE0368441.1"/>
    </source>
</evidence>
<evidence type="ECO:0008006" key="3">
    <source>
        <dbReference type="Google" id="ProtNLM"/>
    </source>
</evidence>
<dbReference type="InterPro" id="IPR043127">
    <property type="entry name" value="Sec-1-like_dom3a"/>
</dbReference>
<comment type="similarity">
    <text evidence="1">Belongs to the STXBP/unc-18/SEC1 family.</text>
</comment>
<proteinExistence type="inferred from homology"/>
<dbReference type="AlphaFoldDB" id="A0A7S3JXK3"/>
<dbReference type="GO" id="GO:0016192">
    <property type="term" value="P:vesicle-mediated transport"/>
    <property type="evidence" value="ECO:0007669"/>
    <property type="project" value="InterPro"/>
</dbReference>
<reference evidence="2" key="1">
    <citation type="submission" date="2021-01" db="EMBL/GenBank/DDBJ databases">
        <authorList>
            <person name="Corre E."/>
            <person name="Pelletier E."/>
            <person name="Niang G."/>
            <person name="Scheremetjew M."/>
            <person name="Finn R."/>
            <person name="Kale V."/>
            <person name="Holt S."/>
            <person name="Cochrane G."/>
            <person name="Meng A."/>
            <person name="Brown T."/>
            <person name="Cohen L."/>
        </authorList>
    </citation>
    <scope>NUCLEOTIDE SEQUENCE</scope>
    <source>
        <strain evidence="2">CCMP1510</strain>
    </source>
</reference>